<evidence type="ECO:0000256" key="1">
    <source>
        <dbReference type="SAM" id="MobiDB-lite"/>
    </source>
</evidence>
<dbReference type="Proteomes" id="UP001341840">
    <property type="component" value="Unassembled WGS sequence"/>
</dbReference>
<feature type="compositionally biased region" description="Basic and acidic residues" evidence="1">
    <location>
        <begin position="111"/>
        <end position="125"/>
    </location>
</feature>
<proteinExistence type="predicted"/>
<keyword evidence="3" id="KW-1185">Reference proteome</keyword>
<feature type="region of interest" description="Disordered" evidence="1">
    <location>
        <begin position="40"/>
        <end position="66"/>
    </location>
</feature>
<sequence>MTHILLTTHGSRFCHVTTWFKREPPKAPTNFTHAPLNHVFSTPQHDPNLTPIKKETSGARPSQPRLTFEPRYNVVQTKQAKLQEHSHEIPFEEALKEEKFEDKTSNNMAGNEDHNRGRKLADFLM</sequence>
<dbReference type="EMBL" id="JASCZI010064973">
    <property type="protein sequence ID" value="MED6141835.1"/>
    <property type="molecule type" value="Genomic_DNA"/>
</dbReference>
<protein>
    <submittedName>
        <fullName evidence="2">Uncharacterized protein</fullName>
    </submittedName>
</protein>
<accession>A0ABU6SZV3</accession>
<feature type="region of interest" description="Disordered" evidence="1">
    <location>
        <begin position="96"/>
        <end position="125"/>
    </location>
</feature>
<name>A0ABU6SZV3_9FABA</name>
<organism evidence="2 3">
    <name type="scientific">Stylosanthes scabra</name>
    <dbReference type="NCBI Taxonomy" id="79078"/>
    <lineage>
        <taxon>Eukaryota</taxon>
        <taxon>Viridiplantae</taxon>
        <taxon>Streptophyta</taxon>
        <taxon>Embryophyta</taxon>
        <taxon>Tracheophyta</taxon>
        <taxon>Spermatophyta</taxon>
        <taxon>Magnoliopsida</taxon>
        <taxon>eudicotyledons</taxon>
        <taxon>Gunneridae</taxon>
        <taxon>Pentapetalae</taxon>
        <taxon>rosids</taxon>
        <taxon>fabids</taxon>
        <taxon>Fabales</taxon>
        <taxon>Fabaceae</taxon>
        <taxon>Papilionoideae</taxon>
        <taxon>50 kb inversion clade</taxon>
        <taxon>dalbergioids sensu lato</taxon>
        <taxon>Dalbergieae</taxon>
        <taxon>Pterocarpus clade</taxon>
        <taxon>Stylosanthes</taxon>
    </lineage>
</organism>
<evidence type="ECO:0000313" key="3">
    <source>
        <dbReference type="Proteomes" id="UP001341840"/>
    </source>
</evidence>
<comment type="caution">
    <text evidence="2">The sequence shown here is derived from an EMBL/GenBank/DDBJ whole genome shotgun (WGS) entry which is preliminary data.</text>
</comment>
<gene>
    <name evidence="2" type="ORF">PIB30_107409</name>
</gene>
<evidence type="ECO:0000313" key="2">
    <source>
        <dbReference type="EMBL" id="MED6141835.1"/>
    </source>
</evidence>
<reference evidence="2 3" key="1">
    <citation type="journal article" date="2023" name="Plants (Basel)">
        <title>Bridging the Gap: Combining Genomics and Transcriptomics Approaches to Understand Stylosanthes scabra, an Orphan Legume from the Brazilian Caatinga.</title>
        <authorList>
            <person name="Ferreira-Neto J.R.C."/>
            <person name="da Silva M.D."/>
            <person name="Binneck E."/>
            <person name="de Melo N.F."/>
            <person name="da Silva R.H."/>
            <person name="de Melo A.L.T.M."/>
            <person name="Pandolfi V."/>
            <person name="Bustamante F.O."/>
            <person name="Brasileiro-Vidal A.C."/>
            <person name="Benko-Iseppon A.M."/>
        </authorList>
    </citation>
    <scope>NUCLEOTIDE SEQUENCE [LARGE SCALE GENOMIC DNA]</scope>
    <source>
        <tissue evidence="2">Leaves</tissue>
    </source>
</reference>